<dbReference type="Gene3D" id="2.60.120.10">
    <property type="entry name" value="Jelly Rolls"/>
    <property type="match status" value="1"/>
</dbReference>
<accession>A0AAD8HEQ7</accession>
<dbReference type="AlphaFoldDB" id="A0AAD8HEQ7"/>
<evidence type="ECO:0000256" key="7">
    <source>
        <dbReference type="ARBA" id="ARBA00024284"/>
    </source>
</evidence>
<dbReference type="InterPro" id="IPR014710">
    <property type="entry name" value="RmlC-like_jellyroll"/>
</dbReference>
<dbReference type="EC" id="1.13.11.20" evidence="3"/>
<protein>
    <recommendedName>
        <fullName evidence="3">cysteine dioxygenase</fullName>
        <ecNumber evidence="3">1.13.11.20</ecNumber>
    </recommendedName>
</protein>
<reference evidence="8" key="1">
    <citation type="submission" date="2023-02" db="EMBL/GenBank/DDBJ databases">
        <title>Genome of toxic invasive species Heracleum sosnowskyi carries increased number of genes despite the absence of recent whole-genome duplications.</title>
        <authorList>
            <person name="Schelkunov M."/>
            <person name="Shtratnikova V."/>
            <person name="Makarenko M."/>
            <person name="Klepikova A."/>
            <person name="Omelchenko D."/>
            <person name="Novikova G."/>
            <person name="Obukhova E."/>
            <person name="Bogdanov V."/>
            <person name="Penin A."/>
            <person name="Logacheva M."/>
        </authorList>
    </citation>
    <scope>NUCLEOTIDE SEQUENCE</scope>
    <source>
        <strain evidence="8">Hsosn_3</strain>
        <tissue evidence="8">Leaf</tissue>
    </source>
</reference>
<dbReference type="GO" id="GO:0070483">
    <property type="term" value="P:detection of hypoxia"/>
    <property type="evidence" value="ECO:0007669"/>
    <property type="project" value="UniProtKB-ARBA"/>
</dbReference>
<evidence type="ECO:0000256" key="6">
    <source>
        <dbReference type="ARBA" id="ARBA00023004"/>
    </source>
</evidence>
<evidence type="ECO:0000256" key="2">
    <source>
        <dbReference type="ARBA" id="ARBA00006622"/>
    </source>
</evidence>
<dbReference type="GO" id="GO:0017172">
    <property type="term" value="F:cysteine dioxygenase activity"/>
    <property type="evidence" value="ECO:0007669"/>
    <property type="project" value="UniProtKB-EC"/>
</dbReference>
<proteinExistence type="inferred from homology"/>
<keyword evidence="8" id="KW-0223">Dioxygenase</keyword>
<comment type="similarity">
    <text evidence="2">Belongs to the cysteine dioxygenase family.</text>
</comment>
<reference evidence="8" key="2">
    <citation type="submission" date="2023-05" db="EMBL/GenBank/DDBJ databases">
        <authorList>
            <person name="Schelkunov M.I."/>
        </authorList>
    </citation>
    <scope>NUCLEOTIDE SEQUENCE</scope>
    <source>
        <strain evidence="8">Hsosn_3</strain>
        <tissue evidence="8">Leaf</tissue>
    </source>
</reference>
<evidence type="ECO:0000256" key="3">
    <source>
        <dbReference type="ARBA" id="ARBA00013133"/>
    </source>
</evidence>
<dbReference type="Proteomes" id="UP001237642">
    <property type="component" value="Unassembled WGS sequence"/>
</dbReference>
<keyword evidence="5" id="KW-0560">Oxidoreductase</keyword>
<dbReference type="InterPro" id="IPR011051">
    <property type="entry name" value="RmlC_Cupin_sf"/>
</dbReference>
<gene>
    <name evidence="8" type="ORF">POM88_041420</name>
</gene>
<name>A0AAD8HEQ7_9APIA</name>
<comment type="caution">
    <text evidence="8">The sequence shown here is derived from an EMBL/GenBank/DDBJ whole genome shotgun (WGS) entry which is preliminary data.</text>
</comment>
<evidence type="ECO:0000256" key="1">
    <source>
        <dbReference type="ARBA" id="ARBA00001954"/>
    </source>
</evidence>
<sequence length="287" mass="31613">MEIKLIGGSGRENKVGYVSGRLNKNKRISSKRSKKVKPDGCKTKKKVILLQRLYESCQQVFRGPGTVPSPPDVQILRQIIDAMQPEDVGLSSELQFFNPVSGAANGVHRVTQTTIYMCKNFSLCIFFLPAGAVIPLHNHPGMTVFSKLLLGTMHIKAYDWVDPVDSSSNNKPSSKLRLARLKADDVFTAPCDSSVLYPASGGNIHAFTAITPCAVLDVLGPPYSREDGRDCSYYKDSPYTSLPTVDGSAIKEEEGKLYGWLEEIEMPKESVMDGIEYLGPQIRGFSF</sequence>
<comment type="cofactor">
    <cofactor evidence="1">
        <name>Fe(2+)</name>
        <dbReference type="ChEBI" id="CHEBI:29033"/>
    </cofactor>
</comment>
<keyword evidence="6" id="KW-0408">Iron</keyword>
<dbReference type="PANTHER" id="PTHR22966">
    <property type="entry name" value="2-AMINOETHANETHIOL DIOXYGENASE"/>
    <property type="match status" value="1"/>
</dbReference>
<evidence type="ECO:0000256" key="4">
    <source>
        <dbReference type="ARBA" id="ARBA00022723"/>
    </source>
</evidence>
<comment type="catalytic activity">
    <reaction evidence="7">
        <text>L-cysteine + O2 = 3-sulfino-L-alanine + H(+)</text>
        <dbReference type="Rhea" id="RHEA:20441"/>
        <dbReference type="ChEBI" id="CHEBI:15378"/>
        <dbReference type="ChEBI" id="CHEBI:15379"/>
        <dbReference type="ChEBI" id="CHEBI:35235"/>
        <dbReference type="ChEBI" id="CHEBI:61085"/>
        <dbReference type="EC" id="1.13.11.20"/>
    </reaction>
    <physiologicalReaction direction="left-to-right" evidence="7">
        <dbReference type="Rhea" id="RHEA:20442"/>
    </physiologicalReaction>
</comment>
<dbReference type="EMBL" id="JAUIZM010000009">
    <property type="protein sequence ID" value="KAK1365859.1"/>
    <property type="molecule type" value="Genomic_DNA"/>
</dbReference>
<dbReference type="PANTHER" id="PTHR22966:SF63">
    <property type="entry name" value="CYSTEINE DIOXYGENASE"/>
    <property type="match status" value="1"/>
</dbReference>
<evidence type="ECO:0000313" key="8">
    <source>
        <dbReference type="EMBL" id="KAK1365859.1"/>
    </source>
</evidence>
<organism evidence="8 9">
    <name type="scientific">Heracleum sosnowskyi</name>
    <dbReference type="NCBI Taxonomy" id="360622"/>
    <lineage>
        <taxon>Eukaryota</taxon>
        <taxon>Viridiplantae</taxon>
        <taxon>Streptophyta</taxon>
        <taxon>Embryophyta</taxon>
        <taxon>Tracheophyta</taxon>
        <taxon>Spermatophyta</taxon>
        <taxon>Magnoliopsida</taxon>
        <taxon>eudicotyledons</taxon>
        <taxon>Gunneridae</taxon>
        <taxon>Pentapetalae</taxon>
        <taxon>asterids</taxon>
        <taxon>campanulids</taxon>
        <taxon>Apiales</taxon>
        <taxon>Apiaceae</taxon>
        <taxon>Apioideae</taxon>
        <taxon>apioid superclade</taxon>
        <taxon>Tordylieae</taxon>
        <taxon>Tordyliinae</taxon>
        <taxon>Heracleum</taxon>
    </lineage>
</organism>
<keyword evidence="9" id="KW-1185">Reference proteome</keyword>
<dbReference type="GO" id="GO:0046872">
    <property type="term" value="F:metal ion binding"/>
    <property type="evidence" value="ECO:0007669"/>
    <property type="project" value="UniProtKB-KW"/>
</dbReference>
<dbReference type="SUPFAM" id="SSF51182">
    <property type="entry name" value="RmlC-like cupins"/>
    <property type="match status" value="1"/>
</dbReference>
<dbReference type="InterPro" id="IPR012864">
    <property type="entry name" value="PCO/ADO"/>
</dbReference>
<evidence type="ECO:0000313" key="9">
    <source>
        <dbReference type="Proteomes" id="UP001237642"/>
    </source>
</evidence>
<keyword evidence="4" id="KW-0479">Metal-binding</keyword>
<dbReference type="CDD" id="cd20289">
    <property type="entry name" value="cupin_ADO"/>
    <property type="match status" value="1"/>
</dbReference>
<evidence type="ECO:0000256" key="5">
    <source>
        <dbReference type="ARBA" id="ARBA00023002"/>
    </source>
</evidence>
<dbReference type="Pfam" id="PF07847">
    <property type="entry name" value="PCO_ADO"/>
    <property type="match status" value="1"/>
</dbReference>